<comment type="catalytic activity">
    <reaction evidence="7">
        <text>DNA(n) + a 2'-deoxyribonucleoside 5'-triphosphate = DNA(n+1) + diphosphate</text>
        <dbReference type="Rhea" id="RHEA:22508"/>
        <dbReference type="Rhea" id="RHEA-COMP:17339"/>
        <dbReference type="Rhea" id="RHEA-COMP:17340"/>
        <dbReference type="ChEBI" id="CHEBI:33019"/>
        <dbReference type="ChEBI" id="CHEBI:61560"/>
        <dbReference type="ChEBI" id="CHEBI:173112"/>
        <dbReference type="EC" id="2.7.7.7"/>
    </reaction>
</comment>
<reference evidence="8" key="1">
    <citation type="journal article" date="2020" name="mSystems">
        <title>Genome- and Community-Level Interaction Insights into Carbon Utilization and Element Cycling Functions of Hydrothermarchaeota in Hydrothermal Sediment.</title>
        <authorList>
            <person name="Zhou Z."/>
            <person name="Liu Y."/>
            <person name="Xu W."/>
            <person name="Pan J."/>
            <person name="Luo Z.H."/>
            <person name="Li M."/>
        </authorList>
    </citation>
    <scope>NUCLEOTIDE SEQUENCE [LARGE SCALE GENOMIC DNA]</scope>
    <source>
        <strain evidence="8">SpSt-1224</strain>
    </source>
</reference>
<evidence type="ECO:0000256" key="5">
    <source>
        <dbReference type="ARBA" id="ARBA00022932"/>
    </source>
</evidence>
<evidence type="ECO:0000256" key="2">
    <source>
        <dbReference type="ARBA" id="ARBA00022679"/>
    </source>
</evidence>
<dbReference type="AlphaFoldDB" id="A0A7C2TF82"/>
<proteinExistence type="inferred from homology"/>
<name>A0A7C2TF82_9BACT</name>
<dbReference type="Gene3D" id="1.20.272.10">
    <property type="match status" value="1"/>
</dbReference>
<dbReference type="Gene3D" id="1.10.8.60">
    <property type="match status" value="1"/>
</dbReference>
<evidence type="ECO:0000256" key="4">
    <source>
        <dbReference type="ARBA" id="ARBA00022705"/>
    </source>
</evidence>
<dbReference type="SUPFAM" id="SSF52540">
    <property type="entry name" value="P-loop containing nucleoside triphosphate hydrolases"/>
    <property type="match status" value="1"/>
</dbReference>
<evidence type="ECO:0000256" key="6">
    <source>
        <dbReference type="ARBA" id="ARBA00034754"/>
    </source>
</evidence>
<dbReference type="SUPFAM" id="SSF48019">
    <property type="entry name" value="post-AAA+ oligomerization domain-like"/>
    <property type="match status" value="1"/>
</dbReference>
<dbReference type="GO" id="GO:0009360">
    <property type="term" value="C:DNA polymerase III complex"/>
    <property type="evidence" value="ECO:0007669"/>
    <property type="project" value="TreeGrafter"/>
</dbReference>
<evidence type="ECO:0000256" key="7">
    <source>
        <dbReference type="ARBA" id="ARBA00049244"/>
    </source>
</evidence>
<keyword evidence="5" id="KW-0239">DNA-directed DNA polymerase</keyword>
<dbReference type="EMBL" id="DSDS01000003">
    <property type="protein sequence ID" value="HET97106.1"/>
    <property type="molecule type" value="Genomic_DNA"/>
</dbReference>
<dbReference type="GO" id="GO:0006261">
    <property type="term" value="P:DNA-templated DNA replication"/>
    <property type="evidence" value="ECO:0007669"/>
    <property type="project" value="TreeGrafter"/>
</dbReference>
<dbReference type="Proteomes" id="UP000885986">
    <property type="component" value="Unassembled WGS sequence"/>
</dbReference>
<organism evidence="8">
    <name type="scientific">Desulfurivibrio alkaliphilus</name>
    <dbReference type="NCBI Taxonomy" id="427923"/>
    <lineage>
        <taxon>Bacteria</taxon>
        <taxon>Pseudomonadati</taxon>
        <taxon>Thermodesulfobacteriota</taxon>
        <taxon>Desulfobulbia</taxon>
        <taxon>Desulfobulbales</taxon>
        <taxon>Desulfobulbaceae</taxon>
        <taxon>Desulfurivibrio</taxon>
    </lineage>
</organism>
<evidence type="ECO:0000256" key="1">
    <source>
        <dbReference type="ARBA" id="ARBA00012417"/>
    </source>
</evidence>
<evidence type="ECO:0000256" key="3">
    <source>
        <dbReference type="ARBA" id="ARBA00022695"/>
    </source>
</evidence>
<dbReference type="NCBIfam" id="TIGR01128">
    <property type="entry name" value="holA"/>
    <property type="match status" value="1"/>
</dbReference>
<dbReference type="PANTHER" id="PTHR34388:SF1">
    <property type="entry name" value="DNA POLYMERASE III SUBUNIT DELTA"/>
    <property type="match status" value="1"/>
</dbReference>
<keyword evidence="3" id="KW-0548">Nucleotidyltransferase</keyword>
<dbReference type="Gene3D" id="3.40.50.300">
    <property type="entry name" value="P-loop containing nucleotide triphosphate hydrolases"/>
    <property type="match status" value="1"/>
</dbReference>
<dbReference type="InterPro" id="IPR005790">
    <property type="entry name" value="DNA_polIII_delta"/>
</dbReference>
<dbReference type="PANTHER" id="PTHR34388">
    <property type="entry name" value="DNA POLYMERASE III SUBUNIT DELTA"/>
    <property type="match status" value="1"/>
</dbReference>
<gene>
    <name evidence="8" type="ORF">ENN98_00070</name>
</gene>
<comment type="caution">
    <text evidence="8">The sequence shown here is derived from an EMBL/GenBank/DDBJ whole genome shotgun (WGS) entry which is preliminary data.</text>
</comment>
<evidence type="ECO:0000313" key="8">
    <source>
        <dbReference type="EMBL" id="HET97106.1"/>
    </source>
</evidence>
<dbReference type="GO" id="GO:0003677">
    <property type="term" value="F:DNA binding"/>
    <property type="evidence" value="ECO:0007669"/>
    <property type="project" value="InterPro"/>
</dbReference>
<dbReference type="EC" id="2.7.7.7" evidence="1"/>
<sequence length="460" mass="50402">MPIFQRQDIAKLLSRIGAGEIAPVYLLVGERYLCREMARQLVAALLPEEGERPSRLTVIDGEREDPARTLAELRTYSLFGGRRVHQVVDSRLLFSKTVAKTLWEKAEKAAENEKKEAVRLLLAMLGLAGLTPAAWRQEQIAGLAAGAWQKLFGFTKPADTSWAEAILAEIDDQPAPAPTGAGDTAEAYVAALENGLPPGNILLLLAETADRRKKLYKYLEKNAVIIDLSVDGGRSAPARREQKELLADLARRTLAGFGKKLAADALEPLLERIGFHPVAVVMETEKLALYVGERTMVGREDVDAMVGRTREEAIFELSEAYSSGKLEQGLLLLERLQRGGMHPLAILGGLRNHIRKLLLTRAVIDGATTAFNPGTPFPAFQKNYLPRLKEERERGRGWPAAFTGHPYALYQLCLQATRLPPARLRGMLADLLRAEARLKGSGLPAATVMSALFLGGNSHP</sequence>
<accession>A0A7C2TF82</accession>
<dbReference type="GO" id="GO:0003887">
    <property type="term" value="F:DNA-directed DNA polymerase activity"/>
    <property type="evidence" value="ECO:0007669"/>
    <property type="project" value="UniProtKB-KW"/>
</dbReference>
<protein>
    <recommendedName>
        <fullName evidence="1">DNA-directed DNA polymerase</fullName>
        <ecNumber evidence="1">2.7.7.7</ecNumber>
    </recommendedName>
</protein>
<keyword evidence="2" id="KW-0808">Transferase</keyword>
<dbReference type="InterPro" id="IPR027417">
    <property type="entry name" value="P-loop_NTPase"/>
</dbReference>
<dbReference type="InterPro" id="IPR008921">
    <property type="entry name" value="DNA_pol3_clamp-load_cplx_C"/>
</dbReference>
<keyword evidence="4" id="KW-0235">DNA replication</keyword>
<comment type="similarity">
    <text evidence="6">Belongs to the DNA polymerase HolA subunit family.</text>
</comment>